<evidence type="ECO:0000313" key="2">
    <source>
        <dbReference type="EMBL" id="KAJ4444888.1"/>
    </source>
</evidence>
<evidence type="ECO:0000313" key="3">
    <source>
        <dbReference type="Proteomes" id="UP001148838"/>
    </source>
</evidence>
<dbReference type="InterPro" id="IPR032135">
    <property type="entry name" value="DUF4817"/>
</dbReference>
<proteinExistence type="predicted"/>
<reference evidence="2 3" key="1">
    <citation type="journal article" date="2022" name="Allergy">
        <title>Genome assembly and annotation of Periplaneta americana reveal a comprehensive cockroach allergen profile.</title>
        <authorList>
            <person name="Wang L."/>
            <person name="Xiong Q."/>
            <person name="Saelim N."/>
            <person name="Wang L."/>
            <person name="Nong W."/>
            <person name="Wan A.T."/>
            <person name="Shi M."/>
            <person name="Liu X."/>
            <person name="Cao Q."/>
            <person name="Hui J.H.L."/>
            <person name="Sookrung N."/>
            <person name="Leung T.F."/>
            <person name="Tungtrongchitr A."/>
            <person name="Tsui S.K.W."/>
        </authorList>
    </citation>
    <scope>NUCLEOTIDE SEQUENCE [LARGE SCALE GENOMIC DNA]</scope>
    <source>
        <strain evidence="2">PWHHKU_190912</strain>
    </source>
</reference>
<protein>
    <recommendedName>
        <fullName evidence="1">DUF4817 domain-containing protein</fullName>
    </recommendedName>
</protein>
<dbReference type="EMBL" id="JAJSOF020000011">
    <property type="protein sequence ID" value="KAJ4444888.1"/>
    <property type="molecule type" value="Genomic_DNA"/>
</dbReference>
<accession>A0ABQ8TG18</accession>
<comment type="caution">
    <text evidence="2">The sequence shown here is derived from an EMBL/GenBank/DDBJ whole genome shotgun (WGS) entry which is preliminary data.</text>
</comment>
<keyword evidence="3" id="KW-1185">Reference proteome</keyword>
<dbReference type="Pfam" id="PF16087">
    <property type="entry name" value="DUF4817"/>
    <property type="match status" value="1"/>
</dbReference>
<dbReference type="Proteomes" id="UP001148838">
    <property type="component" value="Unassembled WGS sequence"/>
</dbReference>
<evidence type="ECO:0000259" key="1">
    <source>
        <dbReference type="Pfam" id="PF16087"/>
    </source>
</evidence>
<gene>
    <name evidence="2" type="ORF">ANN_06686</name>
</gene>
<name>A0ABQ8TG18_PERAM</name>
<sequence>MAIHGIRESGKHKPQELRYEARSVIHADDFMQMFTQLKRMRYVMLALLRDRSINNNKIEPRLSFEQRKAILKWYWRTENVVEVQRQWRREYRSEPPTRLTIARIRDKFETNGTL</sequence>
<organism evidence="2 3">
    <name type="scientific">Periplaneta americana</name>
    <name type="common">American cockroach</name>
    <name type="synonym">Blatta americana</name>
    <dbReference type="NCBI Taxonomy" id="6978"/>
    <lineage>
        <taxon>Eukaryota</taxon>
        <taxon>Metazoa</taxon>
        <taxon>Ecdysozoa</taxon>
        <taxon>Arthropoda</taxon>
        <taxon>Hexapoda</taxon>
        <taxon>Insecta</taxon>
        <taxon>Pterygota</taxon>
        <taxon>Neoptera</taxon>
        <taxon>Polyneoptera</taxon>
        <taxon>Dictyoptera</taxon>
        <taxon>Blattodea</taxon>
        <taxon>Blattoidea</taxon>
        <taxon>Blattidae</taxon>
        <taxon>Blattinae</taxon>
        <taxon>Periplaneta</taxon>
    </lineage>
</organism>
<feature type="domain" description="DUF4817" evidence="1">
    <location>
        <begin position="63"/>
        <end position="114"/>
    </location>
</feature>